<dbReference type="EMBL" id="ATLC01000045">
    <property type="protein sequence ID" value="EPJ28437.1"/>
    <property type="molecule type" value="Genomic_DNA"/>
</dbReference>
<dbReference type="GeneID" id="12242283"/>
<comment type="caution">
    <text evidence="2">The sequence shown here is derived from an EMBL/GenBank/DDBJ whole genome shotgun (WGS) entry which is preliminary data.</text>
</comment>
<evidence type="ECO:0008006" key="4">
    <source>
        <dbReference type="Google" id="ProtNLM"/>
    </source>
</evidence>
<accession>A0ABN0MQC6</accession>
<sequence>MVNPVGPIDESKNIAPADLSTLGMQASAANRSSEAESIAGVEGKNGSSHPSVNTLGRLSFLSSARNALVNFFNKISALFTGKSVPQDFDEAKTQATNAENALKSATTYEQFKTALQQLQDAVKYMEKLASTDEQKAEAASYTKALADKQPIIDTINKLGGILEENQKLLDAIKTTSSIDQVTGAAGQVEANKAAAAALIEELQKLGITGENYPLVKDTETKINTSSEEITKLADAIMAAHSAGKNSITAVGQAQANNSPSNIEASKNIITDAKSAIDAALDLAPNSPIVKAAQKEQQKAAADIEKIKPSGGGDIPIGGPGAPGSVGTSQNRGTTLGEVRVSMLLADVDNETAAIIMQGFRNMIDNFHAQNPDFTAPLEEVLAQVTDLTTQVNPADAEATTQLQEIQQALQEALQGASGQEGLTNALGAITTAASISTGAPIASANQGGSAVKQLYKTSSASASSKSYADSLSAGYGAYQSLNDVYSRSSAANREVLDRTSTPALTQTVSRTETQPRDNDSAAQRFARTIAGNSHTLGDVYASVSALQTLLGVLQSNPQANEEEIKQKLTSAITKAPQSGYPYVQLSNDATQKFITKLEDEFTRGSKRLAEAKEAAFERQPLFIQQVLVNIASLFSGYLQ</sequence>
<name>A0ABN0MQC6_CHLPS</name>
<evidence type="ECO:0000256" key="1">
    <source>
        <dbReference type="SAM" id="MobiDB-lite"/>
    </source>
</evidence>
<dbReference type="RefSeq" id="WP_006342690.1">
    <property type="nucleotide sequence ID" value="NZ_KE356190.1"/>
</dbReference>
<protein>
    <recommendedName>
        <fullName evidence="4">Wall surface anchor family protein</fullName>
    </recommendedName>
</protein>
<organism evidence="2 3">
    <name type="scientific">Chlamydia psittaci 99DC5</name>
    <dbReference type="NCBI Taxonomy" id="1112251"/>
    <lineage>
        <taxon>Bacteria</taxon>
        <taxon>Pseudomonadati</taxon>
        <taxon>Chlamydiota</taxon>
        <taxon>Chlamydiia</taxon>
        <taxon>Chlamydiales</taxon>
        <taxon>Chlamydiaceae</taxon>
        <taxon>Chlamydia/Chlamydophila group</taxon>
        <taxon>Chlamydia</taxon>
    </lineage>
</organism>
<feature type="compositionally biased region" description="Polar residues" evidence="1">
    <location>
        <begin position="498"/>
        <end position="512"/>
    </location>
</feature>
<proteinExistence type="predicted"/>
<dbReference type="Proteomes" id="UP000014627">
    <property type="component" value="Unassembled WGS sequence"/>
</dbReference>
<evidence type="ECO:0000313" key="3">
    <source>
        <dbReference type="Proteomes" id="UP000014627"/>
    </source>
</evidence>
<gene>
    <name evidence="2" type="ORF">CP99DC5_0433</name>
</gene>
<reference evidence="2 3" key="1">
    <citation type="submission" date="2013-04" db="EMBL/GenBank/DDBJ databases">
        <title>Genome sequence of Chlamydia psittaci 99DC5.</title>
        <authorList>
            <person name="Huot-Creasy H."/>
            <person name="McCracken C.L."/>
            <person name="Humphries M."/>
            <person name="Sachse K."/>
            <person name="Laroucau K."/>
            <person name="Bavoil P."/>
            <person name="Myers G.S."/>
        </authorList>
    </citation>
    <scope>NUCLEOTIDE SEQUENCE [LARGE SCALE GENOMIC DNA]</scope>
    <source>
        <strain evidence="2 3">99DC5</strain>
    </source>
</reference>
<evidence type="ECO:0000313" key="2">
    <source>
        <dbReference type="EMBL" id="EPJ28437.1"/>
    </source>
</evidence>
<keyword evidence="3" id="KW-1185">Reference proteome</keyword>
<feature type="region of interest" description="Disordered" evidence="1">
    <location>
        <begin position="493"/>
        <end position="521"/>
    </location>
</feature>